<gene>
    <name evidence="8" type="ORF">BJP25_19880</name>
</gene>
<dbReference type="AlphaFoldDB" id="A0A1Q9LK38"/>
<dbReference type="InterPro" id="IPR014284">
    <property type="entry name" value="RNA_pol_sigma-70_dom"/>
</dbReference>
<dbReference type="OrthoDB" id="3783006at2"/>
<evidence type="ECO:0000313" key="8">
    <source>
        <dbReference type="EMBL" id="OLR92355.1"/>
    </source>
</evidence>
<dbReference type="Gene3D" id="1.10.10.10">
    <property type="entry name" value="Winged helix-like DNA-binding domain superfamily/Winged helix DNA-binding domain"/>
    <property type="match status" value="1"/>
</dbReference>
<organism evidence="8 9">
    <name type="scientific">Actinokineospora bangkokensis</name>
    <dbReference type="NCBI Taxonomy" id="1193682"/>
    <lineage>
        <taxon>Bacteria</taxon>
        <taxon>Bacillati</taxon>
        <taxon>Actinomycetota</taxon>
        <taxon>Actinomycetes</taxon>
        <taxon>Pseudonocardiales</taxon>
        <taxon>Pseudonocardiaceae</taxon>
        <taxon>Actinokineospora</taxon>
    </lineage>
</organism>
<dbReference type="Gene3D" id="1.10.1740.10">
    <property type="match status" value="1"/>
</dbReference>
<keyword evidence="2" id="KW-0805">Transcription regulation</keyword>
<keyword evidence="5" id="KW-0804">Transcription</keyword>
<dbReference type="InterPro" id="IPR036388">
    <property type="entry name" value="WH-like_DNA-bd_sf"/>
</dbReference>
<comment type="similarity">
    <text evidence="1">Belongs to the sigma-70 factor family. ECF subfamily.</text>
</comment>
<evidence type="ECO:0000259" key="6">
    <source>
        <dbReference type="Pfam" id="PF04542"/>
    </source>
</evidence>
<evidence type="ECO:0000259" key="7">
    <source>
        <dbReference type="Pfam" id="PF08281"/>
    </source>
</evidence>
<dbReference type="PANTHER" id="PTHR43133">
    <property type="entry name" value="RNA POLYMERASE ECF-TYPE SIGMA FACTO"/>
    <property type="match status" value="1"/>
</dbReference>
<dbReference type="PANTHER" id="PTHR43133:SF50">
    <property type="entry name" value="ECF RNA POLYMERASE SIGMA FACTOR SIGM"/>
    <property type="match status" value="1"/>
</dbReference>
<reference evidence="8 9" key="1">
    <citation type="submission" date="2016-10" db="EMBL/GenBank/DDBJ databases">
        <title>The Draft Genome Sequence of Actinokineospora bangkokensis 44EHWT reveals the biosynthetic pathway of antifungal compounds Thailandins with unusual extender unit butylmalonyl-CoA.</title>
        <authorList>
            <person name="Greule A."/>
            <person name="Intra B."/>
            <person name="Flemming S."/>
            <person name="Rommel M.G."/>
            <person name="Panbangred W."/>
            <person name="Bechthold A."/>
        </authorList>
    </citation>
    <scope>NUCLEOTIDE SEQUENCE [LARGE SCALE GENOMIC DNA]</scope>
    <source>
        <strain evidence="8 9">44EHW</strain>
    </source>
</reference>
<dbReference type="CDD" id="cd06171">
    <property type="entry name" value="Sigma70_r4"/>
    <property type="match status" value="1"/>
</dbReference>
<evidence type="ECO:0000256" key="1">
    <source>
        <dbReference type="ARBA" id="ARBA00010641"/>
    </source>
</evidence>
<dbReference type="InterPro" id="IPR013249">
    <property type="entry name" value="RNA_pol_sigma70_r4_t2"/>
</dbReference>
<sequence>MRSRGDDAAFSACFERHAAGVRATAYLLCGDRHRAEDLTQAAFLKLYLAWDRVDDPEHLTSYLRTLVVRVFLGEARRSWWRRERATGDPPELAQPVGDPDDRLLAWQLVAALPPRQRAVLVLRFWQDLDVRETAAALGCSEGTVKSQTAKALATLRARVAGGGARG</sequence>
<feature type="domain" description="RNA polymerase sigma factor 70 region 4 type 2" evidence="7">
    <location>
        <begin position="105"/>
        <end position="155"/>
    </location>
</feature>
<dbReference type="SUPFAM" id="SSF88659">
    <property type="entry name" value="Sigma3 and sigma4 domains of RNA polymerase sigma factors"/>
    <property type="match status" value="1"/>
</dbReference>
<dbReference type="InterPro" id="IPR039425">
    <property type="entry name" value="RNA_pol_sigma-70-like"/>
</dbReference>
<evidence type="ECO:0000256" key="2">
    <source>
        <dbReference type="ARBA" id="ARBA00023015"/>
    </source>
</evidence>
<dbReference type="GO" id="GO:0003677">
    <property type="term" value="F:DNA binding"/>
    <property type="evidence" value="ECO:0007669"/>
    <property type="project" value="UniProtKB-KW"/>
</dbReference>
<dbReference type="GO" id="GO:0006352">
    <property type="term" value="P:DNA-templated transcription initiation"/>
    <property type="evidence" value="ECO:0007669"/>
    <property type="project" value="InterPro"/>
</dbReference>
<keyword evidence="4" id="KW-0238">DNA-binding</keyword>
<dbReference type="SUPFAM" id="SSF88946">
    <property type="entry name" value="Sigma2 domain of RNA polymerase sigma factors"/>
    <property type="match status" value="1"/>
</dbReference>
<proteinExistence type="inferred from homology"/>
<dbReference type="NCBIfam" id="TIGR02983">
    <property type="entry name" value="SigE-fam_strep"/>
    <property type="match status" value="1"/>
</dbReference>
<dbReference type="InterPro" id="IPR007627">
    <property type="entry name" value="RNA_pol_sigma70_r2"/>
</dbReference>
<dbReference type="STRING" id="1193682.BJP25_19880"/>
<evidence type="ECO:0000256" key="3">
    <source>
        <dbReference type="ARBA" id="ARBA00023082"/>
    </source>
</evidence>
<dbReference type="InterPro" id="IPR014325">
    <property type="entry name" value="RNA_pol_sigma-E_actinobac"/>
</dbReference>
<dbReference type="EMBL" id="MKQR01000016">
    <property type="protein sequence ID" value="OLR92355.1"/>
    <property type="molecule type" value="Genomic_DNA"/>
</dbReference>
<dbReference type="GO" id="GO:0016987">
    <property type="term" value="F:sigma factor activity"/>
    <property type="evidence" value="ECO:0007669"/>
    <property type="project" value="UniProtKB-KW"/>
</dbReference>
<dbReference type="InterPro" id="IPR013325">
    <property type="entry name" value="RNA_pol_sigma_r2"/>
</dbReference>
<evidence type="ECO:0000313" key="9">
    <source>
        <dbReference type="Proteomes" id="UP000186040"/>
    </source>
</evidence>
<evidence type="ECO:0000256" key="5">
    <source>
        <dbReference type="ARBA" id="ARBA00023163"/>
    </source>
</evidence>
<dbReference type="Proteomes" id="UP000186040">
    <property type="component" value="Unassembled WGS sequence"/>
</dbReference>
<accession>A0A1Q9LK38</accession>
<dbReference type="NCBIfam" id="TIGR02937">
    <property type="entry name" value="sigma70-ECF"/>
    <property type="match status" value="1"/>
</dbReference>
<dbReference type="Pfam" id="PF04542">
    <property type="entry name" value="Sigma70_r2"/>
    <property type="match status" value="1"/>
</dbReference>
<name>A0A1Q9LK38_9PSEU</name>
<comment type="caution">
    <text evidence="8">The sequence shown here is derived from an EMBL/GenBank/DDBJ whole genome shotgun (WGS) entry which is preliminary data.</text>
</comment>
<keyword evidence="3" id="KW-0731">Sigma factor</keyword>
<dbReference type="RefSeq" id="WP_075975851.1">
    <property type="nucleotide sequence ID" value="NZ_MKQR01000016.1"/>
</dbReference>
<feature type="domain" description="RNA polymerase sigma-70 region 2" evidence="6">
    <location>
        <begin position="14"/>
        <end position="81"/>
    </location>
</feature>
<evidence type="ECO:0000256" key="4">
    <source>
        <dbReference type="ARBA" id="ARBA00023125"/>
    </source>
</evidence>
<dbReference type="InterPro" id="IPR013324">
    <property type="entry name" value="RNA_pol_sigma_r3/r4-like"/>
</dbReference>
<dbReference type="Pfam" id="PF08281">
    <property type="entry name" value="Sigma70_r4_2"/>
    <property type="match status" value="1"/>
</dbReference>
<keyword evidence="9" id="KW-1185">Reference proteome</keyword>
<protein>
    <submittedName>
        <fullName evidence="8">RNA polymerase subunit sigma-24</fullName>
    </submittedName>
</protein>